<evidence type="ECO:0000313" key="4">
    <source>
        <dbReference type="Proteomes" id="UP000236884"/>
    </source>
</evidence>
<sequence length="97" mass="9852">MRSLAIGLSFSLLLGCSAALAQTPAAQRDCSQNTGSVNAGAAKAPDGTEKPDQQAVERSAIVPSAGQHEQSAAPTVQQNGKDVIADADCPKPPNQPK</sequence>
<protein>
    <recommendedName>
        <fullName evidence="5">Secreted protein</fullName>
    </recommendedName>
</protein>
<evidence type="ECO:0000256" key="2">
    <source>
        <dbReference type="SAM" id="SignalP"/>
    </source>
</evidence>
<feature type="signal peptide" evidence="2">
    <location>
        <begin position="1"/>
        <end position="21"/>
    </location>
</feature>
<feature type="chain" id="PRO_5006615824" description="Secreted protein" evidence="2">
    <location>
        <begin position="22"/>
        <end position="97"/>
    </location>
</feature>
<organism evidence="3 4">
    <name type="scientific">Variibacter gotjawalensis</name>
    <dbReference type="NCBI Taxonomy" id="1333996"/>
    <lineage>
        <taxon>Bacteria</taxon>
        <taxon>Pseudomonadati</taxon>
        <taxon>Pseudomonadota</taxon>
        <taxon>Alphaproteobacteria</taxon>
        <taxon>Hyphomicrobiales</taxon>
        <taxon>Nitrobacteraceae</taxon>
        <taxon>Variibacter</taxon>
    </lineage>
</organism>
<evidence type="ECO:0000313" key="3">
    <source>
        <dbReference type="EMBL" id="BAT60405.1"/>
    </source>
</evidence>
<reference evidence="3 4" key="1">
    <citation type="submission" date="2015-08" db="EMBL/GenBank/DDBJ databases">
        <title>Investigation of the bacterial diversity of lava forest soil.</title>
        <authorList>
            <person name="Lee J.S."/>
        </authorList>
    </citation>
    <scope>NUCLEOTIDE SEQUENCE [LARGE SCALE GENOMIC DNA]</scope>
    <source>
        <strain evidence="3 4">GJW-30</strain>
    </source>
</reference>
<dbReference type="KEGG" id="vgo:GJW-30_1_02942"/>
<evidence type="ECO:0000256" key="1">
    <source>
        <dbReference type="SAM" id="MobiDB-lite"/>
    </source>
</evidence>
<dbReference type="AlphaFoldDB" id="A0A0S3PWT6"/>
<dbReference type="PROSITE" id="PS51257">
    <property type="entry name" value="PROKAR_LIPOPROTEIN"/>
    <property type="match status" value="1"/>
</dbReference>
<dbReference type="RefSeq" id="WP_096356579.1">
    <property type="nucleotide sequence ID" value="NZ_AP014946.1"/>
</dbReference>
<dbReference type="EMBL" id="AP014946">
    <property type="protein sequence ID" value="BAT60405.1"/>
    <property type="molecule type" value="Genomic_DNA"/>
</dbReference>
<gene>
    <name evidence="3" type="ORF">GJW-30_1_02942</name>
</gene>
<dbReference type="Proteomes" id="UP000236884">
    <property type="component" value="Chromosome"/>
</dbReference>
<keyword evidence="2" id="KW-0732">Signal</keyword>
<accession>A0A0S3PWT6</accession>
<evidence type="ECO:0008006" key="5">
    <source>
        <dbReference type="Google" id="ProtNLM"/>
    </source>
</evidence>
<keyword evidence="4" id="KW-1185">Reference proteome</keyword>
<feature type="compositionally biased region" description="Polar residues" evidence="1">
    <location>
        <begin position="67"/>
        <end position="80"/>
    </location>
</feature>
<name>A0A0S3PWT6_9BRAD</name>
<proteinExistence type="predicted"/>
<feature type="region of interest" description="Disordered" evidence="1">
    <location>
        <begin position="27"/>
        <end position="97"/>
    </location>
</feature>